<dbReference type="InterPro" id="IPR020590">
    <property type="entry name" value="Guanylate_kinase_CS"/>
</dbReference>
<dbReference type="GO" id="GO:0043113">
    <property type="term" value="P:receptor clustering"/>
    <property type="evidence" value="ECO:0007669"/>
    <property type="project" value="TreeGrafter"/>
</dbReference>
<name>A0A3Q4IA11_NEOBR</name>
<dbReference type="FunFam" id="3.40.50.300:FF:001402">
    <property type="entry name" value="Discs, large homolog 3 (Drosophila)"/>
    <property type="match status" value="1"/>
</dbReference>
<dbReference type="SMART" id="SM00072">
    <property type="entry name" value="GuKc"/>
    <property type="match status" value="1"/>
</dbReference>
<protein>
    <submittedName>
        <fullName evidence="6">Discs large MAGUK scaffold protein 1b</fullName>
    </submittedName>
</protein>
<dbReference type="GO" id="GO:0098609">
    <property type="term" value="P:cell-cell adhesion"/>
    <property type="evidence" value="ECO:0007669"/>
    <property type="project" value="TreeGrafter"/>
</dbReference>
<dbReference type="SUPFAM" id="SSF52540">
    <property type="entry name" value="P-loop containing nucleoside triphosphate hydrolases"/>
    <property type="match status" value="1"/>
</dbReference>
<proteinExistence type="predicted"/>
<dbReference type="Pfam" id="PF00625">
    <property type="entry name" value="Guanylate_kin"/>
    <property type="match status" value="1"/>
</dbReference>
<evidence type="ECO:0000256" key="2">
    <source>
        <dbReference type="ARBA" id="ARBA00022737"/>
    </source>
</evidence>
<sequence>MMNSSISSGSGSLRTSQKRSLYVRALFDYDKTRDSGLPSQGLNFKFGDILHVVNASDDEWWQARQLTAQGEVEEVGVIPSKRRSVPVTSAPPIRIRAREDSLNDKRKKNLFSRKFPFYKSKEASEQETSDVDRKYQPLCVFDMLRFCPTVNYTRPVIILGPMKDRINDDLISEFPDKFGSCVPHTTRPKRDYEVDGRDYHFVVSREQMEKDIQDHKFIEAGQYNNHLYGTSVQSVREVAEKGKHCILDVSGNAIKRLQLAQLHPIAIFIKPKSVENIMEMNKRLTEEQGKKTFDRANKLEQEFTEHFTAIVQGDTLEEIYDQVKQIIEEQSGPFIWVQSKEKL</sequence>
<dbReference type="PANTHER" id="PTHR23119">
    <property type="entry name" value="DISCS LARGE"/>
    <property type="match status" value="1"/>
</dbReference>
<dbReference type="Pfam" id="PF00018">
    <property type="entry name" value="SH3_1"/>
    <property type="match status" value="1"/>
</dbReference>
<dbReference type="InterPro" id="IPR036028">
    <property type="entry name" value="SH3-like_dom_sf"/>
</dbReference>
<dbReference type="PROSITE" id="PS50052">
    <property type="entry name" value="GUANYLATE_KINASE_2"/>
    <property type="match status" value="1"/>
</dbReference>
<accession>A0A3Q4IA11</accession>
<keyword evidence="2" id="KW-0677">Repeat</keyword>
<dbReference type="GO" id="GO:0016323">
    <property type="term" value="C:basolateral plasma membrane"/>
    <property type="evidence" value="ECO:0007669"/>
    <property type="project" value="TreeGrafter"/>
</dbReference>
<dbReference type="GO" id="GO:0045197">
    <property type="term" value="P:establishment or maintenance of epithelial cell apical/basal polarity"/>
    <property type="evidence" value="ECO:0007669"/>
    <property type="project" value="TreeGrafter"/>
</dbReference>
<reference evidence="6" key="2">
    <citation type="submission" date="2025-09" db="UniProtKB">
        <authorList>
            <consortium name="Ensembl"/>
        </authorList>
    </citation>
    <scope>IDENTIFICATION</scope>
</reference>
<evidence type="ECO:0000259" key="4">
    <source>
        <dbReference type="PROSITE" id="PS50002"/>
    </source>
</evidence>
<feature type="domain" description="Guanylate kinase-like" evidence="5">
    <location>
        <begin position="153"/>
        <end position="328"/>
    </location>
</feature>
<dbReference type="FunFam" id="3.30.63.10:FF:000001">
    <property type="entry name" value="Disks large homolog 1 isoform 2"/>
    <property type="match status" value="1"/>
</dbReference>
<dbReference type="InterPro" id="IPR008145">
    <property type="entry name" value="GK/Ca_channel_bsu"/>
</dbReference>
<reference evidence="6" key="1">
    <citation type="submission" date="2025-08" db="UniProtKB">
        <authorList>
            <consortium name="Ensembl"/>
        </authorList>
    </citation>
    <scope>IDENTIFICATION</scope>
</reference>
<dbReference type="GO" id="GO:0019901">
    <property type="term" value="F:protein kinase binding"/>
    <property type="evidence" value="ECO:0007669"/>
    <property type="project" value="TreeGrafter"/>
</dbReference>
<organism evidence="6 7">
    <name type="scientific">Neolamprologus brichardi</name>
    <name type="common">Fairy cichlid</name>
    <name type="synonym">Lamprologus brichardi</name>
    <dbReference type="NCBI Taxonomy" id="32507"/>
    <lineage>
        <taxon>Eukaryota</taxon>
        <taxon>Metazoa</taxon>
        <taxon>Chordata</taxon>
        <taxon>Craniata</taxon>
        <taxon>Vertebrata</taxon>
        <taxon>Euteleostomi</taxon>
        <taxon>Actinopterygii</taxon>
        <taxon>Neopterygii</taxon>
        <taxon>Teleostei</taxon>
        <taxon>Neoteleostei</taxon>
        <taxon>Acanthomorphata</taxon>
        <taxon>Ovalentaria</taxon>
        <taxon>Cichlomorphae</taxon>
        <taxon>Cichliformes</taxon>
        <taxon>Cichlidae</taxon>
        <taxon>African cichlids</taxon>
        <taxon>Pseudocrenilabrinae</taxon>
        <taxon>Lamprologini</taxon>
        <taxon>Neolamprologus</taxon>
    </lineage>
</organism>
<dbReference type="PROSITE" id="PS50002">
    <property type="entry name" value="SH3"/>
    <property type="match status" value="1"/>
</dbReference>
<dbReference type="InterPro" id="IPR001452">
    <property type="entry name" value="SH3_domain"/>
</dbReference>
<evidence type="ECO:0000256" key="3">
    <source>
        <dbReference type="PROSITE-ProRule" id="PRU00192"/>
    </source>
</evidence>
<dbReference type="Gene3D" id="2.30.30.40">
    <property type="entry name" value="SH3 Domains"/>
    <property type="match status" value="1"/>
</dbReference>
<dbReference type="GO" id="GO:0031594">
    <property type="term" value="C:neuromuscular junction"/>
    <property type="evidence" value="ECO:0007669"/>
    <property type="project" value="TreeGrafter"/>
</dbReference>
<dbReference type="InterPro" id="IPR027417">
    <property type="entry name" value="P-loop_NTPase"/>
</dbReference>
<evidence type="ECO:0000313" key="6">
    <source>
        <dbReference type="Ensembl" id="ENSNBRP00000032081.1"/>
    </source>
</evidence>
<dbReference type="GO" id="GO:0035255">
    <property type="term" value="F:ionotropic glutamate receptor binding"/>
    <property type="evidence" value="ECO:0007669"/>
    <property type="project" value="TreeGrafter"/>
</dbReference>
<dbReference type="Proteomes" id="UP000261580">
    <property type="component" value="Unassembled WGS sequence"/>
</dbReference>
<dbReference type="PROSITE" id="PS00856">
    <property type="entry name" value="GUANYLATE_KINASE_1"/>
    <property type="match status" value="1"/>
</dbReference>
<dbReference type="GO" id="GO:0098839">
    <property type="term" value="C:postsynaptic density membrane"/>
    <property type="evidence" value="ECO:0007669"/>
    <property type="project" value="TreeGrafter"/>
</dbReference>
<dbReference type="SMART" id="SM00326">
    <property type="entry name" value="SH3"/>
    <property type="match status" value="1"/>
</dbReference>
<feature type="domain" description="SH3" evidence="4">
    <location>
        <begin position="18"/>
        <end position="88"/>
    </location>
</feature>
<dbReference type="GO" id="GO:0043005">
    <property type="term" value="C:neuron projection"/>
    <property type="evidence" value="ECO:0007669"/>
    <property type="project" value="TreeGrafter"/>
</dbReference>
<evidence type="ECO:0000259" key="5">
    <source>
        <dbReference type="PROSITE" id="PS50052"/>
    </source>
</evidence>
<dbReference type="Gene3D" id="3.30.63.10">
    <property type="entry name" value="Guanylate Kinase phosphate binding domain"/>
    <property type="match status" value="1"/>
</dbReference>
<evidence type="ECO:0000256" key="1">
    <source>
        <dbReference type="ARBA" id="ARBA00022443"/>
    </source>
</evidence>
<dbReference type="Ensembl" id="ENSNBRT00000032892.1">
    <property type="protein sequence ID" value="ENSNBRP00000032081.1"/>
    <property type="gene ID" value="ENSNBRG00000024355.1"/>
</dbReference>
<dbReference type="GeneTree" id="ENSGT00940000159409"/>
<dbReference type="GO" id="GO:0097120">
    <property type="term" value="P:receptor localization to synapse"/>
    <property type="evidence" value="ECO:0007669"/>
    <property type="project" value="TreeGrafter"/>
</dbReference>
<dbReference type="GO" id="GO:0007268">
    <property type="term" value="P:chemical synaptic transmission"/>
    <property type="evidence" value="ECO:0007669"/>
    <property type="project" value="TreeGrafter"/>
</dbReference>
<dbReference type="InterPro" id="IPR050614">
    <property type="entry name" value="Synaptic_Scaffolding_LAP-MAGUK"/>
</dbReference>
<dbReference type="AlphaFoldDB" id="A0A3Q4IA11"/>
<dbReference type="Bgee" id="ENSNBRG00000024355">
    <property type="expression patterns" value="Expressed in brain and 7 other cell types or tissues"/>
</dbReference>
<dbReference type="InterPro" id="IPR008144">
    <property type="entry name" value="Guanylate_kin-like_dom"/>
</dbReference>
<keyword evidence="7" id="KW-1185">Reference proteome</keyword>
<evidence type="ECO:0000313" key="7">
    <source>
        <dbReference type="Proteomes" id="UP000261580"/>
    </source>
</evidence>
<keyword evidence="1 3" id="KW-0728">SH3 domain</keyword>
<dbReference type="Gene3D" id="3.40.50.300">
    <property type="entry name" value="P-loop containing nucleotide triphosphate hydrolases"/>
    <property type="match status" value="1"/>
</dbReference>
<dbReference type="PANTHER" id="PTHR23119:SF5">
    <property type="entry name" value="DISKS LARGE HOMOLOG 1"/>
    <property type="match status" value="1"/>
</dbReference>
<dbReference type="GO" id="GO:0099072">
    <property type="term" value="P:regulation of postsynaptic membrane neurotransmitter receptor levels"/>
    <property type="evidence" value="ECO:0007669"/>
    <property type="project" value="TreeGrafter"/>
</dbReference>
<dbReference type="SUPFAM" id="SSF50044">
    <property type="entry name" value="SH3-domain"/>
    <property type="match status" value="1"/>
</dbReference>
<dbReference type="CDD" id="cd00071">
    <property type="entry name" value="GMPK"/>
    <property type="match status" value="1"/>
</dbReference>